<sequence length="36" mass="4006">MSDKQPSNKQLFIRLGILIGILAILLTTSLVIPRLE</sequence>
<protein>
    <submittedName>
        <fullName evidence="2">Uncharacterized protein</fullName>
    </submittedName>
</protein>
<dbReference type="Proteomes" id="UP001523550">
    <property type="component" value="Unassembled WGS sequence"/>
</dbReference>
<comment type="caution">
    <text evidence="2">The sequence shown here is derived from an EMBL/GenBank/DDBJ whole genome shotgun (WGS) entry which is preliminary data.</text>
</comment>
<feature type="transmembrane region" description="Helical" evidence="1">
    <location>
        <begin position="12"/>
        <end position="32"/>
    </location>
</feature>
<keyword evidence="1" id="KW-0812">Transmembrane</keyword>
<organism evidence="2 3">
    <name type="scientific">Natronospira proteinivora</name>
    <dbReference type="NCBI Taxonomy" id="1807133"/>
    <lineage>
        <taxon>Bacteria</taxon>
        <taxon>Pseudomonadati</taxon>
        <taxon>Pseudomonadota</taxon>
        <taxon>Gammaproteobacteria</taxon>
        <taxon>Natronospirales</taxon>
        <taxon>Natronospiraceae</taxon>
        <taxon>Natronospira</taxon>
    </lineage>
</organism>
<accession>A0ABT1G905</accession>
<evidence type="ECO:0000313" key="3">
    <source>
        <dbReference type="Proteomes" id="UP001523550"/>
    </source>
</evidence>
<proteinExistence type="predicted"/>
<dbReference type="EMBL" id="JALJYF010000002">
    <property type="protein sequence ID" value="MCP1727711.1"/>
    <property type="molecule type" value="Genomic_DNA"/>
</dbReference>
<name>A0ABT1G905_9GAMM</name>
<evidence type="ECO:0000256" key="1">
    <source>
        <dbReference type="SAM" id="Phobius"/>
    </source>
</evidence>
<gene>
    <name evidence="2" type="ORF">J2T60_001711</name>
</gene>
<reference evidence="2 3" key="1">
    <citation type="submission" date="2022-03" db="EMBL/GenBank/DDBJ databases">
        <title>Genomic Encyclopedia of Type Strains, Phase III (KMG-III): the genomes of soil and plant-associated and newly described type strains.</title>
        <authorList>
            <person name="Whitman W."/>
        </authorList>
    </citation>
    <scope>NUCLEOTIDE SEQUENCE [LARGE SCALE GENOMIC DNA]</scope>
    <source>
        <strain evidence="2 3">BSker1</strain>
    </source>
</reference>
<keyword evidence="1" id="KW-0472">Membrane</keyword>
<evidence type="ECO:0000313" key="2">
    <source>
        <dbReference type="EMBL" id="MCP1727711.1"/>
    </source>
</evidence>
<keyword evidence="1" id="KW-1133">Transmembrane helix</keyword>
<keyword evidence="3" id="KW-1185">Reference proteome</keyword>